<reference evidence="2" key="1">
    <citation type="submission" date="2016-02" db="EMBL/GenBank/DDBJ databases">
        <authorList>
            <person name="Wibberg D."/>
        </authorList>
    </citation>
    <scope>NUCLEOTIDE SEQUENCE [LARGE SCALE GENOMIC DNA]</scope>
</reference>
<protein>
    <submittedName>
        <fullName evidence="1">Uncharacterized protein</fullName>
    </submittedName>
</protein>
<evidence type="ECO:0000313" key="1">
    <source>
        <dbReference type="EMBL" id="SBW28254.1"/>
    </source>
</evidence>
<proteinExistence type="predicted"/>
<dbReference type="AlphaFoldDB" id="A0A1C3PEL8"/>
<sequence>MSSLTALFDAAPGGRALVIDHDAYATAVLRQGGEIPWGDLAALTGHVVQVHALLDPDAVFIDAETFYDAHLAATPDLVSAMGKRSRTGYALRTLLGDESAVERLVSTMRTLADSTRRRVVLSVPSPARWLMRAHDRAGTGLDEVSEDHADSASIYLAEWLGRLGSPPLGLVLLDARALSGDSATLESPERLGGYTSLTNVAGHFDWTLAMRFDSSVDVAGDVTRAVVLPEAFWHGEGETPRDGIQLVLTTIPADAQPETVLMRRALLKEG</sequence>
<dbReference type="Proteomes" id="UP000199013">
    <property type="component" value="Unassembled WGS sequence"/>
</dbReference>
<gene>
    <name evidence="1" type="ORF">FDG2_5604</name>
</gene>
<evidence type="ECO:0000313" key="2">
    <source>
        <dbReference type="Proteomes" id="UP000199013"/>
    </source>
</evidence>
<name>A0A1C3PEL8_9ACTN</name>
<dbReference type="EMBL" id="FLUV01002326">
    <property type="protein sequence ID" value="SBW28254.1"/>
    <property type="molecule type" value="Genomic_DNA"/>
</dbReference>
<organism evidence="1 2">
    <name type="scientific">Candidatus Protofrankia californiensis</name>
    <dbReference type="NCBI Taxonomy" id="1839754"/>
    <lineage>
        <taxon>Bacteria</taxon>
        <taxon>Bacillati</taxon>
        <taxon>Actinomycetota</taxon>
        <taxon>Actinomycetes</taxon>
        <taxon>Frankiales</taxon>
        <taxon>Frankiaceae</taxon>
        <taxon>Protofrankia</taxon>
    </lineage>
</organism>
<keyword evidence="2" id="KW-1185">Reference proteome</keyword>
<accession>A0A1C3PEL8</accession>